<dbReference type="InterPro" id="IPR008686">
    <property type="entry name" value="RNA_pol_mitovir"/>
</dbReference>
<dbReference type="Pfam" id="PF05919">
    <property type="entry name" value="Mitovir_RNA_pol"/>
    <property type="match status" value="1"/>
</dbReference>
<proteinExistence type="predicted"/>
<protein>
    <submittedName>
        <fullName evidence="1">Mitovir_RNA_pol domain-containing protein</fullName>
    </submittedName>
</protein>
<comment type="caution">
    <text evidence="1">The sequence shown here is derived from an EMBL/GenBank/DDBJ whole genome shotgun (WGS) entry which is preliminary data.</text>
</comment>
<dbReference type="EMBL" id="BDDD01004755">
    <property type="protein sequence ID" value="GAV88271.1"/>
    <property type="molecule type" value="Genomic_DNA"/>
</dbReference>
<accession>A0A1Q3D751</accession>
<reference evidence="2" key="1">
    <citation type="submission" date="2016-04" db="EMBL/GenBank/DDBJ databases">
        <title>Cephalotus genome sequencing.</title>
        <authorList>
            <person name="Fukushima K."/>
            <person name="Hasebe M."/>
            <person name="Fang X."/>
        </authorList>
    </citation>
    <scope>NUCLEOTIDE SEQUENCE [LARGE SCALE GENOMIC DNA]</scope>
    <source>
        <strain evidence="2">cv. St1</strain>
    </source>
</reference>
<evidence type="ECO:0000313" key="2">
    <source>
        <dbReference type="Proteomes" id="UP000187406"/>
    </source>
</evidence>
<keyword evidence="2" id="KW-1185">Reference proteome</keyword>
<dbReference type="InParanoid" id="A0A1Q3D751"/>
<dbReference type="AlphaFoldDB" id="A0A1Q3D751"/>
<name>A0A1Q3D751_CEPFO</name>
<dbReference type="Proteomes" id="UP000187406">
    <property type="component" value="Unassembled WGS sequence"/>
</dbReference>
<sequence>QPLGYLSSWPLFVVSHHFVVLISNTCCLEFSKRFCIRNVTKDLSSISIWTSYSHPYGLMAIDEKDRLK</sequence>
<dbReference type="OrthoDB" id="1436931at2759"/>
<evidence type="ECO:0000313" key="1">
    <source>
        <dbReference type="EMBL" id="GAV88271.1"/>
    </source>
</evidence>
<feature type="non-terminal residue" evidence="1">
    <location>
        <position position="1"/>
    </location>
</feature>
<gene>
    <name evidence="1" type="ORF">CFOL_v3_31694</name>
</gene>
<organism evidence="1 2">
    <name type="scientific">Cephalotus follicularis</name>
    <name type="common">Albany pitcher plant</name>
    <dbReference type="NCBI Taxonomy" id="3775"/>
    <lineage>
        <taxon>Eukaryota</taxon>
        <taxon>Viridiplantae</taxon>
        <taxon>Streptophyta</taxon>
        <taxon>Embryophyta</taxon>
        <taxon>Tracheophyta</taxon>
        <taxon>Spermatophyta</taxon>
        <taxon>Magnoliopsida</taxon>
        <taxon>eudicotyledons</taxon>
        <taxon>Gunneridae</taxon>
        <taxon>Pentapetalae</taxon>
        <taxon>rosids</taxon>
        <taxon>fabids</taxon>
        <taxon>Oxalidales</taxon>
        <taxon>Cephalotaceae</taxon>
        <taxon>Cephalotus</taxon>
    </lineage>
</organism>